<keyword evidence="5 6" id="KW-0234">DNA repair</keyword>
<dbReference type="GO" id="GO:0006298">
    <property type="term" value="P:mismatch repair"/>
    <property type="evidence" value="ECO:0007669"/>
    <property type="project" value="UniProtKB-UniRule"/>
</dbReference>
<accession>A0A8J3DYB1</accession>
<dbReference type="Proteomes" id="UP000602745">
    <property type="component" value="Unassembled WGS sequence"/>
</dbReference>
<dbReference type="EMBL" id="BMCP01000006">
    <property type="protein sequence ID" value="GGE53100.1"/>
    <property type="molecule type" value="Genomic_DNA"/>
</dbReference>
<comment type="caution">
    <text evidence="7">The sequence shown here is derived from an EMBL/GenBank/DDBJ whole genome shotgun (WGS) entry which is preliminary data.</text>
</comment>
<dbReference type="Pfam" id="PF03852">
    <property type="entry name" value="Vsr"/>
    <property type="match status" value="1"/>
</dbReference>
<reference evidence="7" key="1">
    <citation type="journal article" date="2014" name="Int. J. Syst. Evol. Microbiol.">
        <title>Complete genome sequence of Corynebacterium casei LMG S-19264T (=DSM 44701T), isolated from a smear-ripened cheese.</title>
        <authorList>
            <consortium name="US DOE Joint Genome Institute (JGI-PGF)"/>
            <person name="Walter F."/>
            <person name="Albersmeier A."/>
            <person name="Kalinowski J."/>
            <person name="Ruckert C."/>
        </authorList>
    </citation>
    <scope>NUCLEOTIDE SEQUENCE</scope>
    <source>
        <strain evidence="7">CCM 7684</strain>
    </source>
</reference>
<dbReference type="NCBIfam" id="TIGR00632">
    <property type="entry name" value="vsr"/>
    <property type="match status" value="1"/>
</dbReference>
<keyword evidence="3 6" id="KW-0227">DNA damage</keyword>
<dbReference type="InterPro" id="IPR004603">
    <property type="entry name" value="DNA_mismatch_endonuc_vsr"/>
</dbReference>
<dbReference type="EC" id="3.1.-.-" evidence="6"/>
<proteinExistence type="inferred from homology"/>
<dbReference type="AlphaFoldDB" id="A0A8J3DYB1"/>
<dbReference type="SUPFAM" id="SSF52980">
    <property type="entry name" value="Restriction endonuclease-like"/>
    <property type="match status" value="1"/>
</dbReference>
<evidence type="ECO:0000256" key="6">
    <source>
        <dbReference type="PIRNR" id="PIRNR018267"/>
    </source>
</evidence>
<dbReference type="RefSeq" id="WP_188410897.1">
    <property type="nucleotide sequence ID" value="NZ_BMCP01000006.1"/>
</dbReference>
<dbReference type="CDD" id="cd00221">
    <property type="entry name" value="Vsr"/>
    <property type="match status" value="1"/>
</dbReference>
<protein>
    <recommendedName>
        <fullName evidence="6">Very short patch repair endonuclease</fullName>
        <ecNumber evidence="6">3.1.-.-</ecNumber>
    </recommendedName>
</protein>
<evidence type="ECO:0000313" key="7">
    <source>
        <dbReference type="EMBL" id="GGE53100.1"/>
    </source>
</evidence>
<evidence type="ECO:0000313" key="8">
    <source>
        <dbReference type="Proteomes" id="UP000602745"/>
    </source>
</evidence>
<dbReference type="GO" id="GO:0004519">
    <property type="term" value="F:endonuclease activity"/>
    <property type="evidence" value="ECO:0007669"/>
    <property type="project" value="UniProtKB-KW"/>
</dbReference>
<sequence>MDKISPNRRSANMRAIRSKNTKPELAVRALLRRAGFVGYRLHRPDLPGRPDIAFIKWKKAIFVHGCFWHGHNCKTGTRKPDSHQDYWLPKIEGNRQRDLRDVAALAGAGWNVMTVWECEIRDPFLSDRLTNFLAQHPQRS</sequence>
<organism evidence="7 8">
    <name type="scientific">Agaricicola taiwanensis</name>
    <dbReference type="NCBI Taxonomy" id="591372"/>
    <lineage>
        <taxon>Bacteria</taxon>
        <taxon>Pseudomonadati</taxon>
        <taxon>Pseudomonadota</taxon>
        <taxon>Alphaproteobacteria</taxon>
        <taxon>Rhodobacterales</taxon>
        <taxon>Paracoccaceae</taxon>
        <taxon>Agaricicola</taxon>
    </lineage>
</organism>
<keyword evidence="4 6" id="KW-0378">Hydrolase</keyword>
<evidence type="ECO:0000256" key="3">
    <source>
        <dbReference type="ARBA" id="ARBA00022763"/>
    </source>
</evidence>
<evidence type="ECO:0000256" key="1">
    <source>
        <dbReference type="ARBA" id="ARBA00022722"/>
    </source>
</evidence>
<comment type="similarity">
    <text evidence="6">Belongs to the vsr family.</text>
</comment>
<evidence type="ECO:0000256" key="2">
    <source>
        <dbReference type="ARBA" id="ARBA00022759"/>
    </source>
</evidence>
<dbReference type="GO" id="GO:0016787">
    <property type="term" value="F:hydrolase activity"/>
    <property type="evidence" value="ECO:0007669"/>
    <property type="project" value="UniProtKB-KW"/>
</dbReference>
<keyword evidence="1 6" id="KW-0540">Nuclease</keyword>
<dbReference type="PIRSF" id="PIRSF018267">
    <property type="entry name" value="VSR_endonuc"/>
    <property type="match status" value="1"/>
</dbReference>
<evidence type="ECO:0000256" key="4">
    <source>
        <dbReference type="ARBA" id="ARBA00022801"/>
    </source>
</evidence>
<dbReference type="Gene3D" id="3.40.960.10">
    <property type="entry name" value="VSR Endonuclease"/>
    <property type="match status" value="1"/>
</dbReference>
<name>A0A8J3DYB1_9RHOB</name>
<keyword evidence="2 6" id="KW-0255">Endonuclease</keyword>
<reference evidence="7" key="2">
    <citation type="submission" date="2020-09" db="EMBL/GenBank/DDBJ databases">
        <authorList>
            <person name="Sun Q."/>
            <person name="Sedlacek I."/>
        </authorList>
    </citation>
    <scope>NUCLEOTIDE SEQUENCE</scope>
    <source>
        <strain evidence="7">CCM 7684</strain>
    </source>
</reference>
<gene>
    <name evidence="7" type="ORF">GCM10007276_32670</name>
</gene>
<comment type="function">
    <text evidence="6">May nick specific sequences that contain T:G mispairs resulting from m5C-deamination.</text>
</comment>
<keyword evidence="8" id="KW-1185">Reference proteome</keyword>
<dbReference type="InterPro" id="IPR011335">
    <property type="entry name" value="Restrct_endonuc-II-like"/>
</dbReference>
<evidence type="ECO:0000256" key="5">
    <source>
        <dbReference type="ARBA" id="ARBA00023204"/>
    </source>
</evidence>